<comment type="caution">
    <text evidence="1">The sequence shown here is derived from an EMBL/GenBank/DDBJ whole genome shotgun (WGS) entry which is preliminary data.</text>
</comment>
<sequence>MSIVDDPRAAAVSCPAVEIRAGDFMTLGGSCLRVTAAAHRFGTTWLELDRSVQLRLPSDRDVTVIRPVRPARRARPVRSPQPLRASWLR</sequence>
<dbReference type="EMBL" id="JAAVJD010000043">
    <property type="protein sequence ID" value="NJQ05609.1"/>
    <property type="molecule type" value="Genomic_DNA"/>
</dbReference>
<accession>A0A7X6HYV3</accession>
<dbReference type="RefSeq" id="WP_167968889.1">
    <property type="nucleotide sequence ID" value="NZ_BHZG01000004.1"/>
</dbReference>
<gene>
    <name evidence="1" type="ORF">HCN56_08495</name>
</gene>
<dbReference type="Proteomes" id="UP000578686">
    <property type="component" value="Unassembled WGS sequence"/>
</dbReference>
<dbReference type="AlphaFoldDB" id="A0A7X6HYV3"/>
<evidence type="ECO:0000313" key="2">
    <source>
        <dbReference type="Proteomes" id="UP000578686"/>
    </source>
</evidence>
<name>A0A7X6HYV3_9ACTN</name>
<keyword evidence="2" id="KW-1185">Reference proteome</keyword>
<reference evidence="1 2" key="1">
    <citation type="submission" date="2020-03" db="EMBL/GenBank/DDBJ databases">
        <title>Draft genome of Streptomyces sp. ventii, isolated from the Axial Seamount in the Pacific Ocean, and resequencing of the two type strains Streptomyces lonarensis strain NCL 716 and Streptomyces bohaiensis strain 11A07.</title>
        <authorList>
            <person name="Loughran R.M."/>
            <person name="Pfannmuller K.M."/>
            <person name="Wasson B.J."/>
            <person name="Deadmond M.C."/>
            <person name="Paddock B.E."/>
            <person name="Koyack M.J."/>
            <person name="Gallegos D.A."/>
            <person name="Mitchell E.A."/>
            <person name="Ushijima B."/>
            <person name="Saw J.H."/>
            <person name="Mcphail K.L."/>
            <person name="Videau P."/>
        </authorList>
    </citation>
    <scope>NUCLEOTIDE SEQUENCE [LARGE SCALE GENOMIC DNA]</scope>
    <source>
        <strain evidence="1 2">NCL716</strain>
    </source>
</reference>
<evidence type="ECO:0000313" key="1">
    <source>
        <dbReference type="EMBL" id="NJQ05609.1"/>
    </source>
</evidence>
<proteinExistence type="predicted"/>
<organism evidence="1 2">
    <name type="scientific">Streptomyces lonarensis</name>
    <dbReference type="NCBI Taxonomy" id="700599"/>
    <lineage>
        <taxon>Bacteria</taxon>
        <taxon>Bacillati</taxon>
        <taxon>Actinomycetota</taxon>
        <taxon>Actinomycetes</taxon>
        <taxon>Kitasatosporales</taxon>
        <taxon>Streptomycetaceae</taxon>
        <taxon>Streptomyces</taxon>
    </lineage>
</organism>
<protein>
    <submittedName>
        <fullName evidence="1">Uncharacterized protein</fullName>
    </submittedName>
</protein>